<evidence type="ECO:0000313" key="1">
    <source>
        <dbReference type="EMBL" id="KAL0934357.1"/>
    </source>
</evidence>
<evidence type="ECO:0000313" key="2">
    <source>
        <dbReference type="Proteomes" id="UP000805649"/>
    </source>
</evidence>
<gene>
    <name evidence="1" type="ORF">CTRU02_211156</name>
</gene>
<proteinExistence type="predicted"/>
<organism evidence="1 2">
    <name type="scientific">Colletotrichum truncatum</name>
    <name type="common">Anthracnose fungus</name>
    <name type="synonym">Colletotrichum capsici</name>
    <dbReference type="NCBI Taxonomy" id="5467"/>
    <lineage>
        <taxon>Eukaryota</taxon>
        <taxon>Fungi</taxon>
        <taxon>Dikarya</taxon>
        <taxon>Ascomycota</taxon>
        <taxon>Pezizomycotina</taxon>
        <taxon>Sordariomycetes</taxon>
        <taxon>Hypocreomycetidae</taxon>
        <taxon>Glomerellales</taxon>
        <taxon>Glomerellaceae</taxon>
        <taxon>Colletotrichum</taxon>
        <taxon>Colletotrichum truncatum species complex</taxon>
    </lineage>
</organism>
<name>A0ACC3YR82_COLTU</name>
<protein>
    <submittedName>
        <fullName evidence="1">Uncharacterized protein</fullName>
    </submittedName>
</protein>
<sequence>MASQSSGSTSNSTASSPGPTVGGLAPLMTGARGRKTRLPGMSPQMATFTLQERPRNKRVGATKVRTGCITCKRRHVKCDETRPFCLRCTRSTRNPVACEGYGSDRRIQAAPRKILAKGTVRVQDVLMEPSYDGAFLRNPEEQGYFEFWRGLVGRIYLFPNDVMSRILPQLARQEPAIKHAALAMAAMARALVPNLKRRTRKEFYSNGPHYEVALRHYGRAIKLVRTSKPSSENMLWAIICCVLFVTFECLHGDRNAALSHVNHAYKMMEHYFNRRSMVEDAPQTDSVRSLCDDAAWIFQGMTMQSWSHNVLHSKDTREISWCCRGSKRPFAVQEMPSTFADLHVARRWWRIVQHYTCHRCPIYTEMYADDMSQEMLVGTWSRKTSELGDTDQLRAVLPEFLGHLRRWHNAFQGVYDYLRLNQERDFDTYVEACNLRVQHLLLWTDAISMSYKDAKTVEVLTPAFREMIQLAEIIIQRQSNCGGCADVFSMDNGPTMALFVAACQCRDAALRHRATYLLGKFNRRDGLWDSRTFHSIALRNVEVEAENLAVGGDDVEMWSQLARRELHFDSDGNPTGRIMKWYPDIGEWRDYYETVAS</sequence>
<dbReference type="Proteomes" id="UP000805649">
    <property type="component" value="Unassembled WGS sequence"/>
</dbReference>
<reference evidence="1 2" key="1">
    <citation type="journal article" date="2020" name="Phytopathology">
        <title>Genome Sequence Resources of Colletotrichum truncatum, C. plurivorum, C. musicola, and C. sojae: Four Species Pathogenic to Soybean (Glycine max).</title>
        <authorList>
            <person name="Rogerio F."/>
            <person name="Boufleur T.R."/>
            <person name="Ciampi-Guillardi M."/>
            <person name="Sukno S.A."/>
            <person name="Thon M.R."/>
            <person name="Massola Junior N.S."/>
            <person name="Baroncelli R."/>
        </authorList>
    </citation>
    <scope>NUCLEOTIDE SEQUENCE [LARGE SCALE GENOMIC DNA]</scope>
    <source>
        <strain evidence="1 2">CMES1059</strain>
    </source>
</reference>
<comment type="caution">
    <text evidence="1">The sequence shown here is derived from an EMBL/GenBank/DDBJ whole genome shotgun (WGS) entry which is preliminary data.</text>
</comment>
<dbReference type="EMBL" id="VUJX02000007">
    <property type="protein sequence ID" value="KAL0934357.1"/>
    <property type="molecule type" value="Genomic_DNA"/>
</dbReference>
<keyword evidence="2" id="KW-1185">Reference proteome</keyword>
<accession>A0ACC3YR82</accession>